<accession>A0A8B6EPH5</accession>
<gene>
    <name evidence="6" type="ORF">MGAL_10B049822</name>
</gene>
<feature type="signal peptide" evidence="4">
    <location>
        <begin position="1"/>
        <end position="18"/>
    </location>
</feature>
<evidence type="ECO:0000313" key="7">
    <source>
        <dbReference type="Proteomes" id="UP000596742"/>
    </source>
</evidence>
<protein>
    <recommendedName>
        <fullName evidence="4">Carboxylic ester hydrolase</fullName>
        <ecNumber evidence="4">3.1.1.-</ecNumber>
    </recommendedName>
</protein>
<keyword evidence="2 4" id="KW-0732">Signal</keyword>
<sequence>MVVLHTFLLFSLTQLVPGILTQSGPGIVDPAIHTSVGLINGFGDLVNFNGRHRPVLKFLGIPYAVPPVGNLRFRKPKPAPRFKQPFNATQFGPGCLQNKFLMSLWLPGRDLLSEDCLTLNIFVPIHSWVRGKYPVMLWIHGGAYQIGQSSIYSGENLAYYGSVIVVTINYRLGPLGFLATKDPDSLGNLGLWDQQLAIKWVHENIDFFGGDSNRITLFGESAGGGSTVYQAMYPGNKGLFSSTISESGVAMSAWGYNTRDKMLDFTKRMAINLKCPTNNDRDMLACMRNVPAQDIVDKSRVGTESENLFRPEFVPAPDGEFIKQYAPDIFTKSCLISDQTGSVFDNIDMAFVALTGDGTAVTGSTMLPYVKKHTSKAISPDDVIEKFVIPNILSDRFNITSPELAKIMNFLYSDWTKTLGNNSYQTKLLNLDTDYSFYIPIINTATAHAQREKGKKKTYLLGFEKHSSFTLPLEYKPPNLHADEIPYFFGFHDSMMKPFAMSRTNITAEEIQLSEKLMLYISNFAYSGDPNLPVSPDVKWLPYNVDNEHYLRVGETIETDSHMLPTRTAFWTKYIPDYLKMTKTCTISQGVLPNFGPSNVIG</sequence>
<dbReference type="EMBL" id="UYJE01005366">
    <property type="protein sequence ID" value="VDI36865.1"/>
    <property type="molecule type" value="Genomic_DNA"/>
</dbReference>
<dbReference type="PANTHER" id="PTHR43903">
    <property type="entry name" value="NEUROLIGIN"/>
    <property type="match status" value="1"/>
</dbReference>
<comment type="similarity">
    <text evidence="1 4">Belongs to the type-B carboxylesterase/lipase family.</text>
</comment>
<feature type="domain" description="Carboxylesterase type B" evidence="5">
    <location>
        <begin position="29"/>
        <end position="571"/>
    </location>
</feature>
<dbReference type="OrthoDB" id="408631at2759"/>
<evidence type="ECO:0000256" key="4">
    <source>
        <dbReference type="RuleBase" id="RU361235"/>
    </source>
</evidence>
<keyword evidence="3 4" id="KW-0378">Hydrolase</keyword>
<dbReference type="PROSITE" id="PS00941">
    <property type="entry name" value="CARBOXYLESTERASE_B_2"/>
    <property type="match status" value="1"/>
</dbReference>
<dbReference type="InterPro" id="IPR029058">
    <property type="entry name" value="AB_hydrolase_fold"/>
</dbReference>
<dbReference type="Proteomes" id="UP000596742">
    <property type="component" value="Unassembled WGS sequence"/>
</dbReference>
<dbReference type="PROSITE" id="PS00122">
    <property type="entry name" value="CARBOXYLESTERASE_B_1"/>
    <property type="match status" value="1"/>
</dbReference>
<evidence type="ECO:0000313" key="6">
    <source>
        <dbReference type="EMBL" id="VDI36865.1"/>
    </source>
</evidence>
<evidence type="ECO:0000259" key="5">
    <source>
        <dbReference type="Pfam" id="PF00135"/>
    </source>
</evidence>
<name>A0A8B6EPH5_MYTGA</name>
<feature type="chain" id="PRO_5033107081" description="Carboxylic ester hydrolase" evidence="4">
    <location>
        <begin position="19"/>
        <end position="602"/>
    </location>
</feature>
<dbReference type="InterPro" id="IPR002018">
    <property type="entry name" value="CarbesteraseB"/>
</dbReference>
<dbReference type="SUPFAM" id="SSF53474">
    <property type="entry name" value="alpha/beta-Hydrolases"/>
    <property type="match status" value="1"/>
</dbReference>
<dbReference type="AlphaFoldDB" id="A0A8B6EPH5"/>
<dbReference type="InterPro" id="IPR019819">
    <property type="entry name" value="Carboxylesterase_B_CS"/>
</dbReference>
<evidence type="ECO:0000256" key="3">
    <source>
        <dbReference type="ARBA" id="ARBA00022801"/>
    </source>
</evidence>
<dbReference type="GO" id="GO:0016787">
    <property type="term" value="F:hydrolase activity"/>
    <property type="evidence" value="ECO:0007669"/>
    <property type="project" value="UniProtKB-KW"/>
</dbReference>
<evidence type="ECO:0000256" key="2">
    <source>
        <dbReference type="ARBA" id="ARBA00022729"/>
    </source>
</evidence>
<proteinExistence type="inferred from homology"/>
<dbReference type="Pfam" id="PF00135">
    <property type="entry name" value="COesterase"/>
    <property type="match status" value="1"/>
</dbReference>
<comment type="caution">
    <text evidence="6">The sequence shown here is derived from an EMBL/GenBank/DDBJ whole genome shotgun (WGS) entry which is preliminary data.</text>
</comment>
<dbReference type="InterPro" id="IPR019826">
    <property type="entry name" value="Carboxylesterase_B_AS"/>
</dbReference>
<organism evidence="6 7">
    <name type="scientific">Mytilus galloprovincialis</name>
    <name type="common">Mediterranean mussel</name>
    <dbReference type="NCBI Taxonomy" id="29158"/>
    <lineage>
        <taxon>Eukaryota</taxon>
        <taxon>Metazoa</taxon>
        <taxon>Spiralia</taxon>
        <taxon>Lophotrochozoa</taxon>
        <taxon>Mollusca</taxon>
        <taxon>Bivalvia</taxon>
        <taxon>Autobranchia</taxon>
        <taxon>Pteriomorphia</taxon>
        <taxon>Mytilida</taxon>
        <taxon>Mytiloidea</taxon>
        <taxon>Mytilidae</taxon>
        <taxon>Mytilinae</taxon>
        <taxon>Mytilus</taxon>
    </lineage>
</organism>
<keyword evidence="7" id="KW-1185">Reference proteome</keyword>
<evidence type="ECO:0000256" key="1">
    <source>
        <dbReference type="ARBA" id="ARBA00005964"/>
    </source>
</evidence>
<dbReference type="InterPro" id="IPR051093">
    <property type="entry name" value="Neuroligin/BSAL"/>
</dbReference>
<reference evidence="6" key="1">
    <citation type="submission" date="2018-11" db="EMBL/GenBank/DDBJ databases">
        <authorList>
            <person name="Alioto T."/>
            <person name="Alioto T."/>
        </authorList>
    </citation>
    <scope>NUCLEOTIDE SEQUENCE</scope>
</reference>
<dbReference type="Gene3D" id="3.40.50.1820">
    <property type="entry name" value="alpha/beta hydrolase"/>
    <property type="match status" value="1"/>
</dbReference>
<dbReference type="EC" id="3.1.1.-" evidence="4"/>